<keyword evidence="4" id="KW-1185">Reference proteome</keyword>
<evidence type="ECO:0000256" key="2">
    <source>
        <dbReference type="SAM" id="SignalP"/>
    </source>
</evidence>
<reference evidence="3" key="1">
    <citation type="submission" date="2021-10" db="EMBL/GenBank/DDBJ databases">
        <title>Tropical sea cucumber genome reveals ecological adaptation and Cuvierian tubules defense mechanism.</title>
        <authorList>
            <person name="Chen T."/>
        </authorList>
    </citation>
    <scope>NUCLEOTIDE SEQUENCE</scope>
    <source>
        <strain evidence="3">Nanhai2018</strain>
        <tissue evidence="3">Muscle</tissue>
    </source>
</reference>
<proteinExistence type="predicted"/>
<name>A0A9Q1BNM3_HOLLE</name>
<feature type="compositionally biased region" description="Low complexity" evidence="1">
    <location>
        <begin position="59"/>
        <end position="78"/>
    </location>
</feature>
<organism evidence="3 4">
    <name type="scientific">Holothuria leucospilota</name>
    <name type="common">Black long sea cucumber</name>
    <name type="synonym">Mertensiothuria leucospilota</name>
    <dbReference type="NCBI Taxonomy" id="206669"/>
    <lineage>
        <taxon>Eukaryota</taxon>
        <taxon>Metazoa</taxon>
        <taxon>Echinodermata</taxon>
        <taxon>Eleutherozoa</taxon>
        <taxon>Echinozoa</taxon>
        <taxon>Holothuroidea</taxon>
        <taxon>Aspidochirotacea</taxon>
        <taxon>Aspidochirotida</taxon>
        <taxon>Holothuriidae</taxon>
        <taxon>Holothuria</taxon>
    </lineage>
</organism>
<protein>
    <submittedName>
        <fullName evidence="3">Uncharacterized protein</fullName>
    </submittedName>
</protein>
<dbReference type="OrthoDB" id="10176605at2759"/>
<gene>
    <name evidence="3" type="ORF">HOLleu_29513</name>
</gene>
<feature type="signal peptide" evidence="2">
    <location>
        <begin position="1"/>
        <end position="20"/>
    </location>
</feature>
<evidence type="ECO:0000313" key="4">
    <source>
        <dbReference type="Proteomes" id="UP001152320"/>
    </source>
</evidence>
<evidence type="ECO:0000313" key="3">
    <source>
        <dbReference type="EMBL" id="KAJ8029966.1"/>
    </source>
</evidence>
<keyword evidence="2" id="KW-0732">Signal</keyword>
<comment type="caution">
    <text evidence="3">The sequence shown here is derived from an EMBL/GenBank/DDBJ whole genome shotgun (WGS) entry which is preliminary data.</text>
</comment>
<sequence length="392" mass="43719">MATNWFYCFVTLVLTLETLAHPTNRSRSGDVRTATVRQPGRSSTRPSLHSEDDRNTAVSTSTITSPNSLPSTSLLDPSVPDPGTNVPSGTESLGLMTRIINSVSDNANNEQRIESSLRVTMNSEDTFLTDIQGNMEMNSVTSLPNQENSGSLEPYENGSTDLQQDEDYVISLNQQGNVALKRVLPPELRGRRCSPQMCENIFRINRKERGKSKPPPVPLKANNWRQIERQRQVIVQYNDLLSTTTSEGQLPPIPRNQAIVNLTGEEDDEVMGKFGSFFHNIEDVPPSDTNFRRGHGRHKRGTNVYVCAHEKSWEDILLAFSADNGLVQLYQTEELRQYVLTNRCTESRSSVVPGVVCVNDISTVNVIVVNFDSGLIEPTFINVETCRAKFVT</sequence>
<feature type="region of interest" description="Disordered" evidence="1">
    <location>
        <begin position="23"/>
        <end position="91"/>
    </location>
</feature>
<evidence type="ECO:0000256" key="1">
    <source>
        <dbReference type="SAM" id="MobiDB-lite"/>
    </source>
</evidence>
<feature type="chain" id="PRO_5040160342" evidence="2">
    <location>
        <begin position="21"/>
        <end position="392"/>
    </location>
</feature>
<accession>A0A9Q1BNM3</accession>
<dbReference type="Proteomes" id="UP001152320">
    <property type="component" value="Chromosome 14"/>
</dbReference>
<dbReference type="AlphaFoldDB" id="A0A9Q1BNM3"/>
<dbReference type="EMBL" id="JAIZAY010000014">
    <property type="protein sequence ID" value="KAJ8029966.1"/>
    <property type="molecule type" value="Genomic_DNA"/>
</dbReference>